<protein>
    <submittedName>
        <fullName evidence="2">Uncharacterized protein</fullName>
    </submittedName>
</protein>
<proteinExistence type="predicted"/>
<gene>
    <name evidence="2" type="ORF">GCM10010334_38620</name>
</gene>
<evidence type="ECO:0000313" key="3">
    <source>
        <dbReference type="Proteomes" id="UP000638353"/>
    </source>
</evidence>
<name>A0A919CB06_9ACTN</name>
<evidence type="ECO:0000313" key="2">
    <source>
        <dbReference type="EMBL" id="GHC97349.1"/>
    </source>
</evidence>
<organism evidence="2 3">
    <name type="scientific">Streptomyces finlayi</name>
    <dbReference type="NCBI Taxonomy" id="67296"/>
    <lineage>
        <taxon>Bacteria</taxon>
        <taxon>Bacillati</taxon>
        <taxon>Actinomycetota</taxon>
        <taxon>Actinomycetes</taxon>
        <taxon>Kitasatosporales</taxon>
        <taxon>Streptomycetaceae</taxon>
        <taxon>Streptomyces</taxon>
    </lineage>
</organism>
<reference evidence="2" key="2">
    <citation type="submission" date="2020-09" db="EMBL/GenBank/DDBJ databases">
        <authorList>
            <person name="Sun Q."/>
            <person name="Ohkuma M."/>
        </authorList>
    </citation>
    <scope>NUCLEOTIDE SEQUENCE</scope>
    <source>
        <strain evidence="2">JCM 4637</strain>
    </source>
</reference>
<feature type="compositionally biased region" description="Low complexity" evidence="1">
    <location>
        <begin position="10"/>
        <end position="21"/>
    </location>
</feature>
<evidence type="ECO:0000256" key="1">
    <source>
        <dbReference type="SAM" id="MobiDB-lite"/>
    </source>
</evidence>
<comment type="caution">
    <text evidence="2">The sequence shown here is derived from an EMBL/GenBank/DDBJ whole genome shotgun (WGS) entry which is preliminary data.</text>
</comment>
<feature type="region of interest" description="Disordered" evidence="1">
    <location>
        <begin position="1"/>
        <end position="59"/>
    </location>
</feature>
<dbReference type="EMBL" id="BMVC01000007">
    <property type="protein sequence ID" value="GHC97349.1"/>
    <property type="molecule type" value="Genomic_DNA"/>
</dbReference>
<accession>A0A919CB06</accession>
<dbReference type="AlphaFoldDB" id="A0A919CB06"/>
<dbReference type="Proteomes" id="UP000638353">
    <property type="component" value="Unassembled WGS sequence"/>
</dbReference>
<sequence length="72" mass="7179">MSLWAGSGRGRPLARPFRPRGAAPPPKGTRVVEGAAPPPKGARGKGRAAPPQGARETDVLVLGAGSGTAWAA</sequence>
<reference evidence="2" key="1">
    <citation type="journal article" date="2014" name="Int. J. Syst. Evol. Microbiol.">
        <title>Complete genome sequence of Corynebacterium casei LMG S-19264T (=DSM 44701T), isolated from a smear-ripened cheese.</title>
        <authorList>
            <consortium name="US DOE Joint Genome Institute (JGI-PGF)"/>
            <person name="Walter F."/>
            <person name="Albersmeier A."/>
            <person name="Kalinowski J."/>
            <person name="Ruckert C."/>
        </authorList>
    </citation>
    <scope>NUCLEOTIDE SEQUENCE</scope>
    <source>
        <strain evidence="2">JCM 4637</strain>
    </source>
</reference>